<dbReference type="GO" id="GO:0005634">
    <property type="term" value="C:nucleus"/>
    <property type="evidence" value="ECO:0007669"/>
    <property type="project" value="UniProtKB-SubCell"/>
</dbReference>
<dbReference type="KEGG" id="crq:GCK72_012632"/>
<keyword evidence="11" id="KW-0812">Transmembrane</keyword>
<proteinExistence type="inferred from homology"/>
<dbReference type="CTD" id="9823666"/>
<feature type="transmembrane region" description="Helical" evidence="11">
    <location>
        <begin position="725"/>
        <end position="744"/>
    </location>
</feature>
<keyword evidence="11" id="KW-1133">Transmembrane helix</keyword>
<dbReference type="GO" id="GO:0005737">
    <property type="term" value="C:cytoplasm"/>
    <property type="evidence" value="ECO:0007669"/>
    <property type="project" value="UniProtKB-SubCell"/>
</dbReference>
<dbReference type="RefSeq" id="XP_053584037.1">
    <property type="nucleotide sequence ID" value="XM_053729265.1"/>
</dbReference>
<comment type="similarity">
    <text evidence="3">Belongs to the CNOT11 family.</text>
</comment>
<evidence type="ECO:0000256" key="7">
    <source>
        <dbReference type="ARBA" id="ARBA00023158"/>
    </source>
</evidence>
<accession>A0A6A5GNZ9</accession>
<dbReference type="GO" id="GO:0030014">
    <property type="term" value="C:CCR4-NOT complex"/>
    <property type="evidence" value="ECO:0007669"/>
    <property type="project" value="InterPro"/>
</dbReference>
<dbReference type="GeneID" id="9823666"/>
<evidence type="ECO:0000313" key="12">
    <source>
        <dbReference type="EMBL" id="KAF1756179.1"/>
    </source>
</evidence>
<evidence type="ECO:0000256" key="3">
    <source>
        <dbReference type="ARBA" id="ARBA00008030"/>
    </source>
</evidence>
<dbReference type="GO" id="GO:0031047">
    <property type="term" value="P:regulatory ncRNA-mediated gene silencing"/>
    <property type="evidence" value="ECO:0007669"/>
    <property type="project" value="UniProtKB-KW"/>
</dbReference>
<feature type="transmembrane region" description="Helical" evidence="11">
    <location>
        <begin position="750"/>
        <end position="770"/>
    </location>
</feature>
<evidence type="ECO:0000256" key="1">
    <source>
        <dbReference type="ARBA" id="ARBA00004123"/>
    </source>
</evidence>
<feature type="compositionally biased region" description="Low complexity" evidence="10">
    <location>
        <begin position="1038"/>
        <end position="1055"/>
    </location>
</feature>
<feature type="transmembrane region" description="Helical" evidence="11">
    <location>
        <begin position="829"/>
        <end position="848"/>
    </location>
</feature>
<dbReference type="SUPFAM" id="SSF52047">
    <property type="entry name" value="RNI-like"/>
    <property type="match status" value="1"/>
</dbReference>
<evidence type="ECO:0000256" key="8">
    <source>
        <dbReference type="ARBA" id="ARBA00023163"/>
    </source>
</evidence>
<feature type="transmembrane region" description="Helical" evidence="11">
    <location>
        <begin position="782"/>
        <end position="798"/>
    </location>
</feature>
<feature type="transmembrane region" description="Helical" evidence="11">
    <location>
        <begin position="671"/>
        <end position="694"/>
    </location>
</feature>
<organism evidence="12 13">
    <name type="scientific">Caenorhabditis remanei</name>
    <name type="common">Caenorhabditis vulgaris</name>
    <dbReference type="NCBI Taxonomy" id="31234"/>
    <lineage>
        <taxon>Eukaryota</taxon>
        <taxon>Metazoa</taxon>
        <taxon>Ecdysozoa</taxon>
        <taxon>Nematoda</taxon>
        <taxon>Chromadorea</taxon>
        <taxon>Rhabditida</taxon>
        <taxon>Rhabditina</taxon>
        <taxon>Rhabditomorpha</taxon>
        <taxon>Rhabditoidea</taxon>
        <taxon>Rhabditidae</taxon>
        <taxon>Peloderinae</taxon>
        <taxon>Caenorhabditis</taxon>
    </lineage>
</organism>
<comment type="caution">
    <text evidence="12">The sequence shown here is derived from an EMBL/GenBank/DDBJ whole genome shotgun (WGS) entry which is preliminary data.</text>
</comment>
<keyword evidence="5" id="KW-0963">Cytoplasm</keyword>
<feature type="transmembrane region" description="Helical" evidence="11">
    <location>
        <begin position="963"/>
        <end position="983"/>
    </location>
</feature>
<keyword evidence="9" id="KW-0539">Nucleus</keyword>
<dbReference type="Pfam" id="PF10155">
    <property type="entry name" value="CNOT11"/>
    <property type="match status" value="1"/>
</dbReference>
<evidence type="ECO:0000256" key="5">
    <source>
        <dbReference type="ARBA" id="ARBA00022490"/>
    </source>
</evidence>
<keyword evidence="11" id="KW-0472">Membrane</keyword>
<evidence type="ECO:0000313" key="13">
    <source>
        <dbReference type="Proteomes" id="UP000483820"/>
    </source>
</evidence>
<dbReference type="EMBL" id="WUAV01000004">
    <property type="protein sequence ID" value="KAF1756179.1"/>
    <property type="molecule type" value="Genomic_DNA"/>
</dbReference>
<dbReference type="InterPro" id="IPR019312">
    <property type="entry name" value="CNOT11"/>
</dbReference>
<keyword evidence="7" id="KW-0943">RNA-mediated gene silencing</keyword>
<evidence type="ECO:0000256" key="2">
    <source>
        <dbReference type="ARBA" id="ARBA00004496"/>
    </source>
</evidence>
<feature type="region of interest" description="Disordered" evidence="10">
    <location>
        <begin position="1"/>
        <end position="28"/>
    </location>
</feature>
<feature type="transmembrane region" description="Helical" evidence="11">
    <location>
        <begin position="912"/>
        <end position="931"/>
    </location>
</feature>
<feature type="compositionally biased region" description="Basic residues" evidence="10">
    <location>
        <begin position="1"/>
        <end position="10"/>
    </location>
</feature>
<dbReference type="PANTHER" id="PTHR15975">
    <property type="entry name" value="CCR4-NOT TRANSCRIPTION COMPLEX SUBUNIT 11"/>
    <property type="match status" value="1"/>
</dbReference>
<feature type="transmembrane region" description="Helical" evidence="11">
    <location>
        <begin position="938"/>
        <end position="957"/>
    </location>
</feature>
<reference evidence="12 13" key="1">
    <citation type="submission" date="2019-12" db="EMBL/GenBank/DDBJ databases">
        <title>Chromosome-level assembly of the Caenorhabditis remanei genome.</title>
        <authorList>
            <person name="Teterina A.A."/>
            <person name="Willis J.H."/>
            <person name="Phillips P.C."/>
        </authorList>
    </citation>
    <scope>NUCLEOTIDE SEQUENCE [LARGE SCALE GENOMIC DNA]</scope>
    <source>
        <strain evidence="12 13">PX506</strain>
        <tissue evidence="12">Whole organism</tissue>
    </source>
</reference>
<dbReference type="Proteomes" id="UP000483820">
    <property type="component" value="Chromosome IV"/>
</dbReference>
<evidence type="ECO:0000256" key="11">
    <source>
        <dbReference type="SAM" id="Phobius"/>
    </source>
</evidence>
<keyword evidence="6" id="KW-0805">Transcription regulation</keyword>
<evidence type="ECO:0000256" key="6">
    <source>
        <dbReference type="ARBA" id="ARBA00023015"/>
    </source>
</evidence>
<gene>
    <name evidence="12" type="ORF">GCK72_012632</name>
</gene>
<sequence length="1061" mass="117814">MTRKKQKKDKKAAAAAAALNNEQKEKEDDLDMLEDIKRDEDLYISESDVTNISNFIRTTNKSFASLGNTVVEKFNNRCSLAILHALTALFDLDSTDRDDVIRRLNIIYIVWRLPELEQELRLKPTKSMSDVYSHPFATFLFYAEQLEKHKLESILARIIVTNNVSVMEKLTAPDFMQKAESLDIYKVDRLGFEKWTEANTDHWPEITEEMVSLSKAMREMGTERKDYEAGMAEAFYPLVHNPPTMLPPRMPPLDAEDPLVKAYRQKKDPQNEDAVRVVYSVSAGTDMQEKLRQAFIDLEPTIEEYQAEIFSGMTQAELDEAQRVITFNETMAESSDSDDGPIEIDSDSEAEAESEFRNMTQTVNYELNDKTLEGCVDRVLAGTGLTTSKSETLASFVRKTNMSHPQYQRLLQCSESDENVIMMCRTNVKVAGAFMVRNALSDPNSFEIFKRYLHIAEQLNSIVHALECVLKLSKEFATSNRLSDKHRDCVIGYIHHTIKSIEETESPPARSIRLVAMLVRKLICEGVLTVEQVTADIRAFCLKHTENRECTALYKMLTGEKSEETTTSTKVDTQNQLTTTTTTTTNVATNATSTTTTTTVVKHCGPAVIKQTSRKVVLQIDRFLVTSGTTYGRKGRGPNPFILSHQTSGHTDEQIDRYELVIQTDRHDNSIAITSTAITYIPNLIAITSIAIPVSRYQHLSVSLNLAITSIAITSIAIPESRYQHLSVSLNLAITSIAITSIAIPESRYQHLSVSLNLAITSIAITSIAIPESRYQHLSVSLNLAITSIAITSIAIPVSRYQHLSVSLNLAITSIAITSIAIPESRYQHLSVSLNLAITSIAITSIAIPESRYQHLSVSLNLAITSIAITSIAIPESRYQHLSVSLNLAITSIAITSIAIPESRYQHLSVSLNLAITSIAITSIAITSIAIPESRYQHLSVSLNLAITSIAITSIAIPESRYQHLSVSLNLAITSIAITSIAIPESRYHFFLHAPHSLSHPPRLQNATIPFQFQTNAFKNLGSLRKQATAFFRRESSSRPSTQSAPSSPSPRGSEGPPPST</sequence>
<dbReference type="PANTHER" id="PTHR15975:SF0">
    <property type="entry name" value="CCR4-NOT TRANSCRIPTION COMPLEX SUBUNIT 11"/>
    <property type="match status" value="1"/>
</dbReference>
<keyword evidence="8" id="KW-0804">Transcription</keyword>
<feature type="transmembrane region" description="Helical" evidence="11">
    <location>
        <begin position="804"/>
        <end position="822"/>
    </location>
</feature>
<feature type="transmembrane region" description="Helical" evidence="11">
    <location>
        <begin position="881"/>
        <end position="900"/>
    </location>
</feature>
<comment type="subcellular location">
    <subcellularLocation>
        <location evidence="2">Cytoplasm</location>
    </subcellularLocation>
    <subcellularLocation>
        <location evidence="1">Nucleus</location>
    </subcellularLocation>
</comment>
<evidence type="ECO:0000256" key="9">
    <source>
        <dbReference type="ARBA" id="ARBA00023242"/>
    </source>
</evidence>
<feature type="region of interest" description="Disordered" evidence="10">
    <location>
        <begin position="1032"/>
        <end position="1061"/>
    </location>
</feature>
<dbReference type="AlphaFoldDB" id="A0A6A5GNZ9"/>
<evidence type="ECO:0000256" key="4">
    <source>
        <dbReference type="ARBA" id="ARBA00014872"/>
    </source>
</evidence>
<evidence type="ECO:0000256" key="10">
    <source>
        <dbReference type="SAM" id="MobiDB-lite"/>
    </source>
</evidence>
<feature type="transmembrane region" description="Helical" evidence="11">
    <location>
        <begin position="700"/>
        <end position="718"/>
    </location>
</feature>
<feature type="transmembrane region" description="Helical" evidence="11">
    <location>
        <begin position="854"/>
        <end position="874"/>
    </location>
</feature>
<name>A0A6A5GNZ9_CAERE</name>
<protein>
    <recommendedName>
        <fullName evidence="4">CCR4-NOT transcription complex subunit 11</fullName>
    </recommendedName>
</protein>